<sequence length="243" mass="26949">MEYLVRLKELVKDYGGRKALDGITMQIEEGEIFGLIGPNGAGKTTTLRIISTIIKPTSGQALVCGIDVLKAPNEVRKLISYLPDEAGAYPNLSGEEYLKLMASFYFESGKEIGEALEEGRKISGLGERLKEKSSTYSRGMKRRLQLARTLMVKPKLAILDEPTSGLDVTHAYHLRNVIREYARTHSTTILLSSHNMLEVEHLCDRVSFINEGKLVESGSPQELKSRYGAQNLEEAFMKVVGVA</sequence>
<evidence type="ECO:0000256" key="2">
    <source>
        <dbReference type="ARBA" id="ARBA00022840"/>
    </source>
</evidence>
<feature type="domain" description="ABC transporter" evidence="3">
    <location>
        <begin position="5"/>
        <end position="236"/>
    </location>
</feature>
<dbReference type="InterPro" id="IPR027417">
    <property type="entry name" value="P-loop_NTPase"/>
</dbReference>
<comment type="caution">
    <text evidence="4">The sequence shown here is derived from an EMBL/GenBank/DDBJ whole genome shotgun (WGS) entry which is preliminary data.</text>
</comment>
<reference evidence="4" key="1">
    <citation type="journal article" date="2020" name="mSystems">
        <title>Genome- and Community-Level Interaction Insights into Carbon Utilization and Element Cycling Functions of Hydrothermarchaeota in Hydrothermal Sediment.</title>
        <authorList>
            <person name="Zhou Z."/>
            <person name="Liu Y."/>
            <person name="Xu W."/>
            <person name="Pan J."/>
            <person name="Luo Z.H."/>
            <person name="Li M."/>
        </authorList>
    </citation>
    <scope>NUCLEOTIDE SEQUENCE [LARGE SCALE GENOMIC DNA]</scope>
    <source>
        <strain evidence="4">SpSt-468</strain>
    </source>
</reference>
<dbReference type="PROSITE" id="PS50893">
    <property type="entry name" value="ABC_TRANSPORTER_2"/>
    <property type="match status" value="1"/>
</dbReference>
<dbReference type="SUPFAM" id="SSF52540">
    <property type="entry name" value="P-loop containing nucleoside triphosphate hydrolases"/>
    <property type="match status" value="1"/>
</dbReference>
<dbReference type="PANTHER" id="PTHR43613">
    <property type="entry name" value="ABC TRANSPORTER, ATP-BINDING PROTEIN"/>
    <property type="match status" value="1"/>
</dbReference>
<protein>
    <submittedName>
        <fullName evidence="4">ABC transporter ATP-binding protein</fullName>
    </submittedName>
</protein>
<name>A0A7C3F4G4_9CREN</name>
<proteinExistence type="predicted"/>
<dbReference type="Gene3D" id="3.40.50.300">
    <property type="entry name" value="P-loop containing nucleotide triphosphate hydrolases"/>
    <property type="match status" value="1"/>
</dbReference>
<evidence type="ECO:0000259" key="3">
    <source>
        <dbReference type="PROSITE" id="PS50893"/>
    </source>
</evidence>
<dbReference type="CDD" id="cd03230">
    <property type="entry name" value="ABC_DR_subfamily_A"/>
    <property type="match status" value="1"/>
</dbReference>
<dbReference type="SMART" id="SM00382">
    <property type="entry name" value="AAA"/>
    <property type="match status" value="1"/>
</dbReference>
<gene>
    <name evidence="4" type="ORF">ENS19_04805</name>
</gene>
<dbReference type="AlphaFoldDB" id="A0A7C3F4G4"/>
<evidence type="ECO:0000256" key="1">
    <source>
        <dbReference type="ARBA" id="ARBA00022741"/>
    </source>
</evidence>
<dbReference type="Pfam" id="PF00005">
    <property type="entry name" value="ABC_tran"/>
    <property type="match status" value="1"/>
</dbReference>
<accession>A0A7C3F4G4</accession>
<dbReference type="PANTHER" id="PTHR43613:SF1">
    <property type="entry name" value="ABC TRANSPORTER, ATP-BINDING PROTEIN"/>
    <property type="match status" value="1"/>
</dbReference>
<dbReference type="InterPro" id="IPR003593">
    <property type="entry name" value="AAA+_ATPase"/>
</dbReference>
<dbReference type="GO" id="GO:0016887">
    <property type="term" value="F:ATP hydrolysis activity"/>
    <property type="evidence" value="ECO:0007669"/>
    <property type="project" value="InterPro"/>
</dbReference>
<keyword evidence="2 4" id="KW-0067">ATP-binding</keyword>
<evidence type="ECO:0000313" key="4">
    <source>
        <dbReference type="EMBL" id="HFK20586.1"/>
    </source>
</evidence>
<dbReference type="InterPro" id="IPR003439">
    <property type="entry name" value="ABC_transporter-like_ATP-bd"/>
</dbReference>
<organism evidence="4">
    <name type="scientific">Candidatus Methanomethylicus mesodigestus</name>
    <dbReference type="NCBI Taxonomy" id="1867258"/>
    <lineage>
        <taxon>Archaea</taxon>
        <taxon>Thermoproteota</taxon>
        <taxon>Methanosuratincolia</taxon>
        <taxon>Candidatus Methanomethylicales</taxon>
        <taxon>Candidatus Methanomethylicaceae</taxon>
        <taxon>Candidatus Methanomethylicus</taxon>
    </lineage>
</organism>
<dbReference type="EMBL" id="DSTX01000007">
    <property type="protein sequence ID" value="HFK20586.1"/>
    <property type="molecule type" value="Genomic_DNA"/>
</dbReference>
<keyword evidence="1" id="KW-0547">Nucleotide-binding</keyword>
<dbReference type="GO" id="GO:0005524">
    <property type="term" value="F:ATP binding"/>
    <property type="evidence" value="ECO:0007669"/>
    <property type="project" value="UniProtKB-KW"/>
</dbReference>